<evidence type="ECO:0000313" key="1">
    <source>
        <dbReference type="EMBL" id="EXX60681.1"/>
    </source>
</evidence>
<sequence length="225" mass="26252">MEEFLLSDDVIEQIKNFNYQKLTDDQSLLIDKLILNEELKTRYKSHGLCNGCKQPKAYNSWCQCKFQQNFKNWTSGNDEVDQFIQKAQLKANKDREILEWIEYDRFDNVEYLTKGGFGTIYKAIWKDGCIEEWDSKNNQWKRLKYSDEKNKNFPVVLKSLHNSQNITIILAAHINGIGRIPYPIPPISHPISHLSHPICHNPIPIPNPNPIPIPNPKSHPKSHFL</sequence>
<dbReference type="Gene3D" id="1.10.10.1010">
    <property type="entry name" value="Intein homing endonuclease, domain IV"/>
    <property type="match status" value="1"/>
</dbReference>
<accession>A0A015KLW0</accession>
<comment type="caution">
    <text evidence="1">The sequence shown here is derived from an EMBL/GenBank/DDBJ whole genome shotgun (WGS) entry which is preliminary data.</text>
</comment>
<dbReference type="EMBL" id="JEMT01025867">
    <property type="protein sequence ID" value="EXX60681.1"/>
    <property type="molecule type" value="Genomic_DNA"/>
</dbReference>
<proteinExistence type="predicted"/>
<evidence type="ECO:0008006" key="3">
    <source>
        <dbReference type="Google" id="ProtNLM"/>
    </source>
</evidence>
<gene>
    <name evidence="1" type="ORF">RirG_177770</name>
</gene>
<name>A0A015KLW0_RHIIW</name>
<dbReference type="AlphaFoldDB" id="A0A015KLW0"/>
<dbReference type="HOGENOM" id="CLU_000288_7_17_1"/>
<evidence type="ECO:0000313" key="2">
    <source>
        <dbReference type="Proteomes" id="UP000022910"/>
    </source>
</evidence>
<protein>
    <recommendedName>
        <fullName evidence="3">Protein kinase domain-containing protein</fullName>
    </recommendedName>
</protein>
<dbReference type="Proteomes" id="UP000022910">
    <property type="component" value="Unassembled WGS sequence"/>
</dbReference>
<keyword evidence="2" id="KW-1185">Reference proteome</keyword>
<organism evidence="1 2">
    <name type="scientific">Rhizophagus irregularis (strain DAOM 197198w)</name>
    <name type="common">Glomus intraradices</name>
    <dbReference type="NCBI Taxonomy" id="1432141"/>
    <lineage>
        <taxon>Eukaryota</taxon>
        <taxon>Fungi</taxon>
        <taxon>Fungi incertae sedis</taxon>
        <taxon>Mucoromycota</taxon>
        <taxon>Glomeromycotina</taxon>
        <taxon>Glomeromycetes</taxon>
        <taxon>Glomerales</taxon>
        <taxon>Glomeraceae</taxon>
        <taxon>Rhizophagus</taxon>
    </lineage>
</organism>
<reference evidence="1 2" key="1">
    <citation type="submission" date="2014-02" db="EMBL/GenBank/DDBJ databases">
        <title>Single nucleus genome sequencing reveals high similarity among nuclei of an endomycorrhizal fungus.</title>
        <authorList>
            <person name="Lin K."/>
            <person name="Geurts R."/>
            <person name="Zhang Z."/>
            <person name="Limpens E."/>
            <person name="Saunders D.G."/>
            <person name="Mu D."/>
            <person name="Pang E."/>
            <person name="Cao H."/>
            <person name="Cha H."/>
            <person name="Lin T."/>
            <person name="Zhou Q."/>
            <person name="Shang Y."/>
            <person name="Li Y."/>
            <person name="Ivanov S."/>
            <person name="Sharma T."/>
            <person name="Velzen R.V."/>
            <person name="Ruijter N.D."/>
            <person name="Aanen D.K."/>
            <person name="Win J."/>
            <person name="Kamoun S."/>
            <person name="Bisseling T."/>
            <person name="Huang S."/>
        </authorList>
    </citation>
    <scope>NUCLEOTIDE SEQUENCE [LARGE SCALE GENOMIC DNA]</scope>
    <source>
        <strain evidence="2">DAOM197198w</strain>
    </source>
</reference>